<dbReference type="STRING" id="754436.JCM19237_1744"/>
<sequence length="199" mass="22666">MWAALGPETIKMIHEHTDINRIRDDIDELVMDEHAIFTLTEKEQEKRASQLEIDLMGRLRGSGNPKFIALGERLEKLRQDYEAGVIKAIDWLKGLLDTAKDTVQAERETGDSPVTQEDNKQALTKLFLETRPESTPKLIGDVVEQIDKIVKAKRFKGWQSSNSGPREIQKALLLTLAQFGLGKDKELFAKAYGYIEEHY</sequence>
<dbReference type="AlphaFoldDB" id="A0A090QW67"/>
<evidence type="ECO:0000313" key="1">
    <source>
        <dbReference type="EMBL" id="GAL06104.1"/>
    </source>
</evidence>
<dbReference type="EMBL" id="BBMN01000009">
    <property type="protein sequence ID" value="GAL06104.1"/>
    <property type="molecule type" value="Genomic_DNA"/>
</dbReference>
<accession>A0A090QW67</accession>
<reference evidence="1 2" key="1">
    <citation type="journal article" date="2014" name="Genome Announc.">
        <title>Draft Genome Sequences of Two Vibrionaceae Species, Vibrio ponticus C121 and Photobacterium aphoticum C119, Isolated as Coral Reef Microbiota.</title>
        <authorList>
            <person name="Al-saari N."/>
            <person name="Meirelles P.M."/>
            <person name="Mino S."/>
            <person name="Suda W."/>
            <person name="Oshima K."/>
            <person name="Hattori M."/>
            <person name="Ohkuma M."/>
            <person name="Thompson F.L."/>
            <person name="Gomez-Gil B."/>
            <person name="Sawabe T."/>
            <person name="Sawabe T."/>
        </authorList>
    </citation>
    <scope>NUCLEOTIDE SEQUENCE [LARGE SCALE GENOMIC DNA]</scope>
    <source>
        <strain evidence="1 2">JCM 19237</strain>
    </source>
</reference>
<proteinExistence type="predicted"/>
<protein>
    <submittedName>
        <fullName evidence="1">Type I restriction-modification system restriction subunit R</fullName>
        <ecNumber evidence="1">3.1.21.3</ecNumber>
    </submittedName>
</protein>
<name>A0A090QW67_9GAMM</name>
<gene>
    <name evidence="1" type="ORF">JCM19237_1744</name>
</gene>
<comment type="caution">
    <text evidence="1">The sequence shown here is derived from an EMBL/GenBank/DDBJ whole genome shotgun (WGS) entry which is preliminary data.</text>
</comment>
<dbReference type="eggNOG" id="COG0610">
    <property type="taxonomic scope" value="Bacteria"/>
</dbReference>
<dbReference type="GO" id="GO:0009035">
    <property type="term" value="F:type I site-specific deoxyribonuclease activity"/>
    <property type="evidence" value="ECO:0007669"/>
    <property type="project" value="UniProtKB-EC"/>
</dbReference>
<keyword evidence="1" id="KW-0378">Hydrolase</keyword>
<organism evidence="1 2">
    <name type="scientific">Photobacterium aphoticum</name>
    <dbReference type="NCBI Taxonomy" id="754436"/>
    <lineage>
        <taxon>Bacteria</taxon>
        <taxon>Pseudomonadati</taxon>
        <taxon>Pseudomonadota</taxon>
        <taxon>Gammaproteobacteria</taxon>
        <taxon>Vibrionales</taxon>
        <taxon>Vibrionaceae</taxon>
        <taxon>Photobacterium</taxon>
    </lineage>
</organism>
<dbReference type="EC" id="3.1.21.3" evidence="1"/>
<evidence type="ECO:0000313" key="2">
    <source>
        <dbReference type="Proteomes" id="UP000029227"/>
    </source>
</evidence>
<dbReference type="Proteomes" id="UP000029227">
    <property type="component" value="Unassembled WGS sequence"/>
</dbReference>